<sequence length="77" mass="8399">MRPQIVKIYTCVLCLFASTTLFAAPQQVATEPPPPTLERTPGPELPIDSSIFILVAVAIIFGVYVAYRRHLATNAAQ</sequence>
<keyword evidence="1" id="KW-0812">Transmembrane</keyword>
<proteinExistence type="predicted"/>
<dbReference type="Proteomes" id="UP000505306">
    <property type="component" value="Chromosome"/>
</dbReference>
<keyword evidence="1" id="KW-0472">Membrane</keyword>
<feature type="transmembrane region" description="Helical" evidence="1">
    <location>
        <begin position="47"/>
        <end position="67"/>
    </location>
</feature>
<keyword evidence="2" id="KW-0732">Signal</keyword>
<protein>
    <submittedName>
        <fullName evidence="3">Uncharacterized protein</fullName>
    </submittedName>
</protein>
<reference evidence="3 4" key="1">
    <citation type="submission" date="2020-02" db="EMBL/GenBank/DDBJ databases">
        <title>Complete genome sequence of Flavobacteriaceae bacterium.</title>
        <authorList>
            <person name="Kim S.-J."/>
            <person name="Kim Y.-S."/>
            <person name="Kim K.-H."/>
        </authorList>
    </citation>
    <scope>NUCLEOTIDE SEQUENCE [LARGE SCALE GENOMIC DNA]</scope>
    <source>
        <strain evidence="3 4">RR4-40</strain>
    </source>
</reference>
<name>A0A6G6GMT1_9FLAO</name>
<keyword evidence="4" id="KW-1185">Reference proteome</keyword>
<dbReference type="EMBL" id="CP049057">
    <property type="protein sequence ID" value="QIE59862.1"/>
    <property type="molecule type" value="Genomic_DNA"/>
</dbReference>
<accession>A0A6G6GMT1</accession>
<gene>
    <name evidence="3" type="ORF">G5B37_09870</name>
</gene>
<evidence type="ECO:0000256" key="1">
    <source>
        <dbReference type="SAM" id="Phobius"/>
    </source>
</evidence>
<organism evidence="3 4">
    <name type="scientific">Rasiella rasia</name>
    <dbReference type="NCBI Taxonomy" id="2744027"/>
    <lineage>
        <taxon>Bacteria</taxon>
        <taxon>Pseudomonadati</taxon>
        <taxon>Bacteroidota</taxon>
        <taxon>Flavobacteriia</taxon>
        <taxon>Flavobacteriales</taxon>
        <taxon>Flavobacteriaceae</taxon>
        <taxon>Rasiella</taxon>
    </lineage>
</organism>
<dbReference type="RefSeq" id="WP_164679874.1">
    <property type="nucleotide sequence ID" value="NZ_CP049057.1"/>
</dbReference>
<dbReference type="AlphaFoldDB" id="A0A6G6GMT1"/>
<feature type="signal peptide" evidence="2">
    <location>
        <begin position="1"/>
        <end position="23"/>
    </location>
</feature>
<feature type="chain" id="PRO_5026271532" evidence="2">
    <location>
        <begin position="24"/>
        <end position="77"/>
    </location>
</feature>
<keyword evidence="1" id="KW-1133">Transmembrane helix</keyword>
<evidence type="ECO:0000256" key="2">
    <source>
        <dbReference type="SAM" id="SignalP"/>
    </source>
</evidence>
<evidence type="ECO:0000313" key="4">
    <source>
        <dbReference type="Proteomes" id="UP000505306"/>
    </source>
</evidence>
<dbReference type="KEGG" id="mgel:G5B37_09870"/>
<evidence type="ECO:0000313" key="3">
    <source>
        <dbReference type="EMBL" id="QIE59862.1"/>
    </source>
</evidence>